<reference evidence="2 3" key="1">
    <citation type="submission" date="2017-06" db="EMBL/GenBank/DDBJ databases">
        <authorList>
            <person name="Kim H.J."/>
            <person name="Triplett B.A."/>
        </authorList>
    </citation>
    <scope>NUCLEOTIDE SEQUENCE [LARGE SCALE GENOMIC DNA]</scope>
    <source>
        <strain evidence="2 3">DSM 13116</strain>
    </source>
</reference>
<evidence type="ECO:0000313" key="2">
    <source>
        <dbReference type="EMBL" id="SNR80421.1"/>
    </source>
</evidence>
<evidence type="ECO:0000259" key="1">
    <source>
        <dbReference type="Pfam" id="PF07883"/>
    </source>
</evidence>
<dbReference type="InterPro" id="IPR014710">
    <property type="entry name" value="RmlC-like_jellyroll"/>
</dbReference>
<evidence type="ECO:0000313" key="3">
    <source>
        <dbReference type="Proteomes" id="UP000198324"/>
    </source>
</evidence>
<feature type="domain" description="Cupin type-2" evidence="1">
    <location>
        <begin position="56"/>
        <end position="116"/>
    </location>
</feature>
<accession>A0A238ZBW0</accession>
<organism evidence="2 3">
    <name type="scientific">Humidesulfovibrio mexicanus</name>
    <dbReference type="NCBI Taxonomy" id="147047"/>
    <lineage>
        <taxon>Bacteria</taxon>
        <taxon>Pseudomonadati</taxon>
        <taxon>Thermodesulfobacteriota</taxon>
        <taxon>Desulfovibrionia</taxon>
        <taxon>Desulfovibrionales</taxon>
        <taxon>Desulfovibrionaceae</taxon>
        <taxon>Humidesulfovibrio</taxon>
    </lineage>
</organism>
<dbReference type="Proteomes" id="UP000198324">
    <property type="component" value="Unassembled WGS sequence"/>
</dbReference>
<protein>
    <submittedName>
        <fullName evidence="2">Cupin domain-containing protein</fullName>
    </submittedName>
</protein>
<dbReference type="SUPFAM" id="SSF51182">
    <property type="entry name" value="RmlC-like cupins"/>
    <property type="match status" value="1"/>
</dbReference>
<name>A0A238ZBW0_9BACT</name>
<dbReference type="CDD" id="cd02208">
    <property type="entry name" value="cupin_RmlC-like"/>
    <property type="match status" value="1"/>
</dbReference>
<proteinExistence type="predicted"/>
<dbReference type="InterPro" id="IPR011051">
    <property type="entry name" value="RmlC_Cupin_sf"/>
</dbReference>
<dbReference type="Gene3D" id="2.60.120.10">
    <property type="entry name" value="Jelly Rolls"/>
    <property type="match status" value="1"/>
</dbReference>
<gene>
    <name evidence="2" type="ORF">SAMN04488503_1387</name>
</gene>
<dbReference type="RefSeq" id="WP_235641526.1">
    <property type="nucleotide sequence ID" value="NZ_FZOC01000002.1"/>
</dbReference>
<dbReference type="InterPro" id="IPR013096">
    <property type="entry name" value="Cupin_2"/>
</dbReference>
<dbReference type="EMBL" id="FZOC01000002">
    <property type="protein sequence ID" value="SNR80421.1"/>
    <property type="molecule type" value="Genomic_DNA"/>
</dbReference>
<sequence>MPNDLSLLPGTMRLAAPGREKDLAALPWNPHASFPGVALKHLLTAADTDGAMSAHLVRVEAGCVLEEHTHPANMELHEVVAGAGTCLLAGDSVRYEPGVCGLMPAGVRHAVRADAGHDLYILAKFVPPLL</sequence>
<dbReference type="Pfam" id="PF07883">
    <property type="entry name" value="Cupin_2"/>
    <property type="match status" value="1"/>
</dbReference>
<dbReference type="AlphaFoldDB" id="A0A238ZBW0"/>
<keyword evidence="3" id="KW-1185">Reference proteome</keyword>